<dbReference type="AlphaFoldDB" id="A0A8H6K8P1"/>
<feature type="region of interest" description="Disordered" evidence="1">
    <location>
        <begin position="21"/>
        <end position="203"/>
    </location>
</feature>
<comment type="caution">
    <text evidence="2">The sequence shown here is derived from an EMBL/GenBank/DDBJ whole genome shotgun (WGS) entry which is preliminary data.</text>
</comment>
<dbReference type="Proteomes" id="UP000639643">
    <property type="component" value="Unassembled WGS sequence"/>
</dbReference>
<sequence>MAERWHLTVSIIKTHRLEPPRTVTRTHHHADLDVRPLAAKPSRSAQPEPSGLAKRVWRTADSETGMGRIDLGLQTGRQEADITPDDYGTPWPSDRNHDLAGPDLVTHAPPPPPNPVPASSPAPNPTAGHQRDGRLAAVGPGQHEASGGTTTTTNAWYTSLGWSLRPRPRPPVNTTADMDKTNKQPRRQGGVQACRKAGRTRAAGSVYAPGRSSMLTTRMHVAARPTERRHREDPIKPDGTNLRAASLNLVGRPKRNARRCYKTLFLPPPLCPAIDGWKGGIDDGDMQKKKDLIPRSLLPDIPRSTVRFFE</sequence>
<evidence type="ECO:0000313" key="3">
    <source>
        <dbReference type="Proteomes" id="UP000639643"/>
    </source>
</evidence>
<gene>
    <name evidence="2" type="ORF">CMUS01_09283</name>
</gene>
<evidence type="ECO:0000313" key="2">
    <source>
        <dbReference type="EMBL" id="KAF6826780.1"/>
    </source>
</evidence>
<protein>
    <submittedName>
        <fullName evidence="2">Uncharacterized protein</fullName>
    </submittedName>
</protein>
<evidence type="ECO:0000256" key="1">
    <source>
        <dbReference type="SAM" id="MobiDB-lite"/>
    </source>
</evidence>
<dbReference type="EMBL" id="WIGM01000388">
    <property type="protein sequence ID" value="KAF6826780.1"/>
    <property type="molecule type" value="Genomic_DNA"/>
</dbReference>
<organism evidence="2 3">
    <name type="scientific">Colletotrichum musicola</name>
    <dbReference type="NCBI Taxonomy" id="2175873"/>
    <lineage>
        <taxon>Eukaryota</taxon>
        <taxon>Fungi</taxon>
        <taxon>Dikarya</taxon>
        <taxon>Ascomycota</taxon>
        <taxon>Pezizomycotina</taxon>
        <taxon>Sordariomycetes</taxon>
        <taxon>Hypocreomycetidae</taxon>
        <taxon>Glomerellales</taxon>
        <taxon>Glomerellaceae</taxon>
        <taxon>Colletotrichum</taxon>
        <taxon>Colletotrichum orchidearum species complex</taxon>
    </lineage>
</organism>
<reference evidence="2" key="1">
    <citation type="journal article" date="2020" name="Phytopathology">
        <title>Genome Sequence Resources of Colletotrichum truncatum, C. plurivorum, C. musicola, and C. sojae: Four Species Pathogenic to Soybean (Glycine max).</title>
        <authorList>
            <person name="Rogerio F."/>
            <person name="Boufleur T.R."/>
            <person name="Ciampi-Guillardi M."/>
            <person name="Sukno S.A."/>
            <person name="Thon M.R."/>
            <person name="Massola Junior N.S."/>
            <person name="Baroncelli R."/>
        </authorList>
    </citation>
    <scope>NUCLEOTIDE SEQUENCE</scope>
    <source>
        <strain evidence="2">LFN0074</strain>
    </source>
</reference>
<name>A0A8H6K8P1_9PEZI</name>
<proteinExistence type="predicted"/>
<accession>A0A8H6K8P1</accession>
<feature type="compositionally biased region" description="Pro residues" evidence="1">
    <location>
        <begin position="108"/>
        <end position="124"/>
    </location>
</feature>
<keyword evidence="3" id="KW-1185">Reference proteome</keyword>